<dbReference type="Gene3D" id="3.40.50.20">
    <property type="match status" value="1"/>
</dbReference>
<accession>A0A317E2Z7</accession>
<dbReference type="PANTHER" id="PTHR43300">
    <property type="entry name" value="ACETYLTRANSFERASE"/>
    <property type="match status" value="1"/>
</dbReference>
<evidence type="ECO:0000256" key="1">
    <source>
        <dbReference type="ARBA" id="ARBA00007274"/>
    </source>
</evidence>
<keyword evidence="5" id="KW-1185">Reference proteome</keyword>
<reference evidence="5" key="1">
    <citation type="submission" date="2018-05" db="EMBL/GenBank/DDBJ databases">
        <title>Zavarzinia sp. HR-AS.</title>
        <authorList>
            <person name="Lee Y."/>
            <person name="Jeon C.O."/>
        </authorList>
    </citation>
    <scope>NUCLEOTIDE SEQUENCE [LARGE SCALE GENOMIC DNA]</scope>
    <source>
        <strain evidence="5">DSM 1231</strain>
    </source>
</reference>
<dbReference type="OrthoDB" id="9815592at2"/>
<dbReference type="Proteomes" id="UP000246077">
    <property type="component" value="Unassembled WGS sequence"/>
</dbReference>
<dbReference type="Gene3D" id="2.160.10.10">
    <property type="entry name" value="Hexapeptide repeat proteins"/>
    <property type="match status" value="1"/>
</dbReference>
<evidence type="ECO:0000313" key="5">
    <source>
        <dbReference type="Proteomes" id="UP000246077"/>
    </source>
</evidence>
<evidence type="ECO:0000256" key="2">
    <source>
        <dbReference type="PIRSR" id="PIRSR620019-1"/>
    </source>
</evidence>
<sequence>MAAGDRTIILWGATGHARVLRDILLPGGWTIAAVFDNRPVAAPWADAPLFIGREGFARWRRDWQGALPGFALAIGSHGFAAGKLALAAWLGDEGLSPLTIVHPSAVVEPSARLGPGAQVLAGAVIGAEARIGAHSIVNTRASIDHDSCLGDAGHLAPGATVCGEVTIGHRAMLGAGCTVLPRLAIGDGALIGAGAVVVRDVAPETRVTGIPARPRP</sequence>
<name>A0A317E2Z7_9PROT</name>
<dbReference type="PANTHER" id="PTHR43300:SF7">
    <property type="entry name" value="UDP-N-ACETYLBACILLOSAMINE N-ACETYLTRANSFERASE"/>
    <property type="match status" value="1"/>
</dbReference>
<feature type="binding site" evidence="3">
    <location>
        <position position="154"/>
    </location>
    <ligand>
        <name>acetyl-CoA</name>
        <dbReference type="ChEBI" id="CHEBI:57288"/>
    </ligand>
</feature>
<dbReference type="AlphaFoldDB" id="A0A317E2Z7"/>
<feature type="binding site" evidence="3">
    <location>
        <position position="75"/>
    </location>
    <ligand>
        <name>substrate</name>
    </ligand>
</feature>
<dbReference type="RefSeq" id="WP_109921448.1">
    <property type="nucleotide sequence ID" value="NZ_QGLF01000003.1"/>
</dbReference>
<dbReference type="SUPFAM" id="SSF51161">
    <property type="entry name" value="Trimeric LpxA-like enzymes"/>
    <property type="match status" value="1"/>
</dbReference>
<feature type="active site" description="Proton acceptor" evidence="2">
    <location>
        <position position="145"/>
    </location>
</feature>
<dbReference type="InterPro" id="IPR020019">
    <property type="entry name" value="AcTrfase_PglD-like"/>
</dbReference>
<protein>
    <submittedName>
        <fullName evidence="4">Sugar acetyltransferase</fullName>
    </submittedName>
</protein>
<dbReference type="EMBL" id="QGLF01000003">
    <property type="protein sequence ID" value="PWR20804.1"/>
    <property type="molecule type" value="Genomic_DNA"/>
</dbReference>
<dbReference type="Pfam" id="PF00132">
    <property type="entry name" value="Hexapep"/>
    <property type="match status" value="2"/>
</dbReference>
<dbReference type="InterPro" id="IPR050179">
    <property type="entry name" value="Trans_hexapeptide_repeat"/>
</dbReference>
<keyword evidence="4" id="KW-0808">Transferase</keyword>
<comment type="caution">
    <text evidence="4">The sequence shown here is derived from an EMBL/GenBank/DDBJ whole genome shotgun (WGS) entry which is preliminary data.</text>
</comment>
<proteinExistence type="inferred from homology"/>
<dbReference type="NCBIfam" id="TIGR03570">
    <property type="entry name" value="NeuD_NnaD"/>
    <property type="match status" value="1"/>
</dbReference>
<feature type="site" description="Increases basicity of active site His" evidence="2">
    <location>
        <position position="146"/>
    </location>
</feature>
<organism evidence="4 5">
    <name type="scientific">Zavarzinia compransoris</name>
    <dbReference type="NCBI Taxonomy" id="1264899"/>
    <lineage>
        <taxon>Bacteria</taxon>
        <taxon>Pseudomonadati</taxon>
        <taxon>Pseudomonadota</taxon>
        <taxon>Alphaproteobacteria</taxon>
        <taxon>Rhodospirillales</taxon>
        <taxon>Zavarziniaceae</taxon>
        <taxon>Zavarzinia</taxon>
    </lineage>
</organism>
<dbReference type="GO" id="GO:0016740">
    <property type="term" value="F:transferase activity"/>
    <property type="evidence" value="ECO:0007669"/>
    <property type="project" value="UniProtKB-KW"/>
</dbReference>
<dbReference type="InterPro" id="IPR001451">
    <property type="entry name" value="Hexapep"/>
</dbReference>
<dbReference type="CDD" id="cd03360">
    <property type="entry name" value="LbH_AT_putative"/>
    <property type="match status" value="1"/>
</dbReference>
<comment type="similarity">
    <text evidence="1">Belongs to the transferase hexapeptide repeat family.</text>
</comment>
<gene>
    <name evidence="4" type="ORF">DKG75_12490</name>
</gene>
<dbReference type="InterPro" id="IPR011004">
    <property type="entry name" value="Trimer_LpxA-like_sf"/>
</dbReference>
<evidence type="ECO:0000313" key="4">
    <source>
        <dbReference type="EMBL" id="PWR20804.1"/>
    </source>
</evidence>
<evidence type="ECO:0000256" key="3">
    <source>
        <dbReference type="PIRSR" id="PIRSR620019-2"/>
    </source>
</evidence>